<feature type="domain" description="Bromo" evidence="7">
    <location>
        <begin position="279"/>
        <end position="349"/>
    </location>
</feature>
<gene>
    <name evidence="9" type="ORF">OCU04_008064</name>
</gene>
<evidence type="ECO:0000259" key="8">
    <source>
        <dbReference type="PROSITE" id="PS51186"/>
    </source>
</evidence>
<evidence type="ECO:0000313" key="9">
    <source>
        <dbReference type="EMBL" id="KAJ8062806.1"/>
    </source>
</evidence>
<keyword evidence="3 6" id="KW-0103">Bromodomain</keyword>
<comment type="similarity">
    <text evidence="2">Belongs to the acetyltransferase family. GCN5 subfamily.</text>
</comment>
<dbReference type="AlphaFoldDB" id="A0A9X0DGM3"/>
<proteinExistence type="inferred from homology"/>
<dbReference type="Gene3D" id="3.40.630.30">
    <property type="match status" value="1"/>
</dbReference>
<dbReference type="SMART" id="SM00297">
    <property type="entry name" value="BROMO"/>
    <property type="match status" value="1"/>
</dbReference>
<comment type="subcellular location">
    <subcellularLocation>
        <location evidence="1">Nucleus</location>
    </subcellularLocation>
</comment>
<dbReference type="PRINTS" id="PR00503">
    <property type="entry name" value="BROMODOMAIN"/>
</dbReference>
<evidence type="ECO:0008006" key="11">
    <source>
        <dbReference type="Google" id="ProtNLM"/>
    </source>
</evidence>
<dbReference type="SUPFAM" id="SSF47370">
    <property type="entry name" value="Bromodomain"/>
    <property type="match status" value="1"/>
</dbReference>
<evidence type="ECO:0000256" key="6">
    <source>
        <dbReference type="PROSITE-ProRule" id="PRU00035"/>
    </source>
</evidence>
<dbReference type="PANTHER" id="PTHR45750">
    <property type="entry name" value="GH11602P"/>
    <property type="match status" value="1"/>
</dbReference>
<dbReference type="InterPro" id="IPR001487">
    <property type="entry name" value="Bromodomain"/>
</dbReference>
<evidence type="ECO:0000256" key="3">
    <source>
        <dbReference type="ARBA" id="ARBA00023117"/>
    </source>
</evidence>
<dbReference type="Pfam" id="PF00583">
    <property type="entry name" value="Acetyltransf_1"/>
    <property type="match status" value="1"/>
</dbReference>
<evidence type="ECO:0000256" key="2">
    <source>
        <dbReference type="ARBA" id="ARBA00008607"/>
    </source>
</evidence>
<keyword evidence="4" id="KW-0010">Activator</keyword>
<dbReference type="InterPro" id="IPR037800">
    <property type="entry name" value="GCN5"/>
</dbReference>
<evidence type="ECO:0000256" key="5">
    <source>
        <dbReference type="ARBA" id="ARBA00023242"/>
    </source>
</evidence>
<dbReference type="GO" id="GO:0005634">
    <property type="term" value="C:nucleus"/>
    <property type="evidence" value="ECO:0007669"/>
    <property type="project" value="UniProtKB-SubCell"/>
</dbReference>
<evidence type="ECO:0000259" key="7">
    <source>
        <dbReference type="PROSITE" id="PS50014"/>
    </source>
</evidence>
<dbReference type="InterPro" id="IPR000182">
    <property type="entry name" value="GNAT_dom"/>
</dbReference>
<feature type="domain" description="N-acetyltransferase" evidence="8">
    <location>
        <begin position="14"/>
        <end position="191"/>
    </location>
</feature>
<name>A0A9X0DGM3_9HELO</name>
<evidence type="ECO:0000256" key="1">
    <source>
        <dbReference type="ARBA" id="ARBA00004123"/>
    </source>
</evidence>
<dbReference type="Pfam" id="PF00439">
    <property type="entry name" value="Bromodomain"/>
    <property type="match status" value="1"/>
</dbReference>
<dbReference type="GO" id="GO:0045944">
    <property type="term" value="P:positive regulation of transcription by RNA polymerase II"/>
    <property type="evidence" value="ECO:0007669"/>
    <property type="project" value="TreeGrafter"/>
</dbReference>
<dbReference type="GO" id="GO:0000123">
    <property type="term" value="C:histone acetyltransferase complex"/>
    <property type="evidence" value="ECO:0007669"/>
    <property type="project" value="TreeGrafter"/>
</dbReference>
<organism evidence="9 10">
    <name type="scientific">Sclerotinia nivalis</name>
    <dbReference type="NCBI Taxonomy" id="352851"/>
    <lineage>
        <taxon>Eukaryota</taxon>
        <taxon>Fungi</taxon>
        <taxon>Dikarya</taxon>
        <taxon>Ascomycota</taxon>
        <taxon>Pezizomycotina</taxon>
        <taxon>Leotiomycetes</taxon>
        <taxon>Helotiales</taxon>
        <taxon>Sclerotiniaceae</taxon>
        <taxon>Sclerotinia</taxon>
    </lineage>
</organism>
<dbReference type="PROSITE" id="PS51186">
    <property type="entry name" value="GNAT"/>
    <property type="match status" value="1"/>
</dbReference>
<dbReference type="PROSITE" id="PS50014">
    <property type="entry name" value="BROMODOMAIN_2"/>
    <property type="match status" value="1"/>
</dbReference>
<dbReference type="OrthoDB" id="1937912at2759"/>
<dbReference type="GO" id="GO:0010484">
    <property type="term" value="F:histone H3 acetyltransferase activity"/>
    <property type="evidence" value="ECO:0007669"/>
    <property type="project" value="TreeGrafter"/>
</dbReference>
<sequence length="374" mass="42371">MDSKAVMEEKNGLIEFQTVKNDGSEKSFITLTGFQEVVREALSSMSPEYVAKSVLDPTHTSLVMIKKTETPINKTSKGEIGGISQQVEKVIGGICYRVWGEKRNFVEMVYLVVATEYHGGGYGSHLVNHFKDEIKSSYAERVMEVLAYADLTAIGFFKKQGFTREITLNKSIWGGVIKDYVQSSLMQCTLLPRIRYVEAARMIRKQKETVLAKIAAAQRNEVVHHPPAQWARGLIGPIDPYSIPGIRESGWSPAMDASARENGPRPHSTSLRDFLSHLRRGKQAWPFLEPVHEDTVPDYYATIAHPMDLQTMGQKLEEGLYDTPKSFVEDVKLIIKNCREYNKPETIYYRRANALERSMLAFIKGMPEWSDLLE</sequence>
<comment type="caution">
    <text evidence="9">The sequence shown here is derived from an EMBL/GenBank/DDBJ whole genome shotgun (WGS) entry which is preliminary data.</text>
</comment>
<dbReference type="CDD" id="cd05509">
    <property type="entry name" value="Bromo_gcn5_like"/>
    <property type="match status" value="1"/>
</dbReference>
<dbReference type="CDD" id="cd04301">
    <property type="entry name" value="NAT_SF"/>
    <property type="match status" value="1"/>
</dbReference>
<evidence type="ECO:0000256" key="4">
    <source>
        <dbReference type="ARBA" id="ARBA00023159"/>
    </source>
</evidence>
<dbReference type="PANTHER" id="PTHR45750:SF3">
    <property type="entry name" value="HISTONE ACETYLTRANSFERASE"/>
    <property type="match status" value="1"/>
</dbReference>
<protein>
    <recommendedName>
        <fullName evidence="11">Histone acetyltransferase GCN5</fullName>
    </recommendedName>
</protein>
<keyword evidence="10" id="KW-1185">Reference proteome</keyword>
<dbReference type="InterPro" id="IPR036427">
    <property type="entry name" value="Bromodomain-like_sf"/>
</dbReference>
<accession>A0A9X0DGM3</accession>
<reference evidence="9" key="1">
    <citation type="submission" date="2022-11" db="EMBL/GenBank/DDBJ databases">
        <title>Genome Resource of Sclerotinia nivalis Strain SnTB1, a Plant Pathogen Isolated from American Ginseng.</title>
        <authorList>
            <person name="Fan S."/>
        </authorList>
    </citation>
    <scope>NUCLEOTIDE SEQUENCE</scope>
    <source>
        <strain evidence="9">SnTB1</strain>
    </source>
</reference>
<dbReference type="SUPFAM" id="SSF55729">
    <property type="entry name" value="Acyl-CoA N-acyltransferases (Nat)"/>
    <property type="match status" value="1"/>
</dbReference>
<dbReference type="EMBL" id="JAPEIS010000009">
    <property type="protein sequence ID" value="KAJ8062806.1"/>
    <property type="molecule type" value="Genomic_DNA"/>
</dbReference>
<dbReference type="Proteomes" id="UP001152300">
    <property type="component" value="Unassembled WGS sequence"/>
</dbReference>
<keyword evidence="5" id="KW-0539">Nucleus</keyword>
<evidence type="ECO:0000313" key="10">
    <source>
        <dbReference type="Proteomes" id="UP001152300"/>
    </source>
</evidence>
<dbReference type="Gene3D" id="1.20.920.10">
    <property type="entry name" value="Bromodomain-like"/>
    <property type="match status" value="1"/>
</dbReference>
<dbReference type="InterPro" id="IPR016181">
    <property type="entry name" value="Acyl_CoA_acyltransferase"/>
</dbReference>